<protein>
    <submittedName>
        <fullName evidence="2">Uncharacterized protein</fullName>
    </submittedName>
</protein>
<proteinExistence type="predicted"/>
<reference evidence="2" key="1">
    <citation type="journal article" date="2020" name="Cell">
        <title>Large-Scale Comparative Analyses of Tick Genomes Elucidate Their Genetic Diversity and Vector Capacities.</title>
        <authorList>
            <consortium name="Tick Genome and Microbiome Consortium (TIGMIC)"/>
            <person name="Jia N."/>
            <person name="Wang J."/>
            <person name="Shi W."/>
            <person name="Du L."/>
            <person name="Sun Y."/>
            <person name="Zhan W."/>
            <person name="Jiang J.F."/>
            <person name="Wang Q."/>
            <person name="Zhang B."/>
            <person name="Ji P."/>
            <person name="Bell-Sakyi L."/>
            <person name="Cui X.M."/>
            <person name="Yuan T.T."/>
            <person name="Jiang B.G."/>
            <person name="Yang W.F."/>
            <person name="Lam T.T."/>
            <person name="Chang Q.C."/>
            <person name="Ding S.J."/>
            <person name="Wang X.J."/>
            <person name="Zhu J.G."/>
            <person name="Ruan X.D."/>
            <person name="Zhao L."/>
            <person name="Wei J.T."/>
            <person name="Ye R.Z."/>
            <person name="Que T.C."/>
            <person name="Du C.H."/>
            <person name="Zhou Y.H."/>
            <person name="Cheng J.X."/>
            <person name="Dai P.F."/>
            <person name="Guo W.B."/>
            <person name="Han X.H."/>
            <person name="Huang E.J."/>
            <person name="Li L.F."/>
            <person name="Wei W."/>
            <person name="Gao Y.C."/>
            <person name="Liu J.Z."/>
            <person name="Shao H.Z."/>
            <person name="Wang X."/>
            <person name="Wang C.C."/>
            <person name="Yang T.C."/>
            <person name="Huo Q.B."/>
            <person name="Li W."/>
            <person name="Chen H.Y."/>
            <person name="Chen S.E."/>
            <person name="Zhou L.G."/>
            <person name="Ni X.B."/>
            <person name="Tian J.H."/>
            <person name="Sheng Y."/>
            <person name="Liu T."/>
            <person name="Pan Y.S."/>
            <person name="Xia L.Y."/>
            <person name="Li J."/>
            <person name="Zhao F."/>
            <person name="Cao W.C."/>
        </authorList>
    </citation>
    <scope>NUCLEOTIDE SEQUENCE</scope>
    <source>
        <strain evidence="2">Rsan-2018</strain>
    </source>
</reference>
<dbReference type="PANTHER" id="PTHR10699:SF11">
    <property type="entry name" value="IGLOO, ISOFORM A"/>
    <property type="match status" value="1"/>
</dbReference>
<evidence type="ECO:0000313" key="3">
    <source>
        <dbReference type="Proteomes" id="UP000821837"/>
    </source>
</evidence>
<reference evidence="2" key="2">
    <citation type="submission" date="2021-09" db="EMBL/GenBank/DDBJ databases">
        <authorList>
            <person name="Jia N."/>
            <person name="Wang J."/>
            <person name="Shi W."/>
            <person name="Du L."/>
            <person name="Sun Y."/>
            <person name="Zhan W."/>
            <person name="Jiang J."/>
            <person name="Wang Q."/>
            <person name="Zhang B."/>
            <person name="Ji P."/>
            <person name="Sakyi L.B."/>
            <person name="Cui X."/>
            <person name="Yuan T."/>
            <person name="Jiang B."/>
            <person name="Yang W."/>
            <person name="Lam T.T.-Y."/>
            <person name="Chang Q."/>
            <person name="Ding S."/>
            <person name="Wang X."/>
            <person name="Zhu J."/>
            <person name="Ruan X."/>
            <person name="Zhao L."/>
            <person name="Wei J."/>
            <person name="Que T."/>
            <person name="Du C."/>
            <person name="Cheng J."/>
            <person name="Dai P."/>
            <person name="Han X."/>
            <person name="Huang E."/>
            <person name="Gao Y."/>
            <person name="Liu J."/>
            <person name="Shao H."/>
            <person name="Ye R."/>
            <person name="Li L."/>
            <person name="Wei W."/>
            <person name="Wang X."/>
            <person name="Wang C."/>
            <person name="Huo Q."/>
            <person name="Li W."/>
            <person name="Guo W."/>
            <person name="Chen H."/>
            <person name="Chen S."/>
            <person name="Zhou L."/>
            <person name="Zhou L."/>
            <person name="Ni X."/>
            <person name="Tian J."/>
            <person name="Zhou Y."/>
            <person name="Sheng Y."/>
            <person name="Liu T."/>
            <person name="Pan Y."/>
            <person name="Xia L."/>
            <person name="Li J."/>
            <person name="Zhao F."/>
            <person name="Cao W."/>
        </authorList>
    </citation>
    <scope>NUCLEOTIDE SEQUENCE</scope>
    <source>
        <strain evidence="2">Rsan-2018</strain>
        <tissue evidence="2">Larvae</tissue>
    </source>
</reference>
<feature type="compositionally biased region" description="Basic and acidic residues" evidence="1">
    <location>
        <begin position="25"/>
        <end position="35"/>
    </location>
</feature>
<evidence type="ECO:0000313" key="2">
    <source>
        <dbReference type="EMBL" id="KAH7951723.1"/>
    </source>
</evidence>
<dbReference type="VEuPathDB" id="VectorBase:RSAN_058090"/>
<dbReference type="AlphaFoldDB" id="A0A9D4PRJ7"/>
<gene>
    <name evidence="2" type="ORF">HPB52_011759</name>
</gene>
<dbReference type="InterPro" id="IPR000048">
    <property type="entry name" value="IQ_motif_EF-hand-BS"/>
</dbReference>
<dbReference type="Pfam" id="PF00612">
    <property type="entry name" value="IQ"/>
    <property type="match status" value="3"/>
</dbReference>
<dbReference type="PANTHER" id="PTHR10699">
    <property type="entry name" value="NEUROMODULIN"/>
    <property type="match status" value="1"/>
</dbReference>
<organism evidence="2 3">
    <name type="scientific">Rhipicephalus sanguineus</name>
    <name type="common">Brown dog tick</name>
    <name type="synonym">Ixodes sanguineus</name>
    <dbReference type="NCBI Taxonomy" id="34632"/>
    <lineage>
        <taxon>Eukaryota</taxon>
        <taxon>Metazoa</taxon>
        <taxon>Ecdysozoa</taxon>
        <taxon>Arthropoda</taxon>
        <taxon>Chelicerata</taxon>
        <taxon>Arachnida</taxon>
        <taxon>Acari</taxon>
        <taxon>Parasitiformes</taxon>
        <taxon>Ixodida</taxon>
        <taxon>Ixodoidea</taxon>
        <taxon>Ixodidae</taxon>
        <taxon>Rhipicephalinae</taxon>
        <taxon>Rhipicephalus</taxon>
        <taxon>Rhipicephalus</taxon>
    </lineage>
</organism>
<keyword evidence="3" id="KW-1185">Reference proteome</keyword>
<dbReference type="SMART" id="SM00015">
    <property type="entry name" value="IQ"/>
    <property type="match status" value="3"/>
</dbReference>
<dbReference type="GO" id="GO:0005516">
    <property type="term" value="F:calmodulin binding"/>
    <property type="evidence" value="ECO:0007669"/>
    <property type="project" value="TreeGrafter"/>
</dbReference>
<feature type="region of interest" description="Disordered" evidence="1">
    <location>
        <begin position="1"/>
        <end position="158"/>
    </location>
</feature>
<dbReference type="Proteomes" id="UP000821837">
    <property type="component" value="Chromosome 5"/>
</dbReference>
<feature type="compositionally biased region" description="Polar residues" evidence="1">
    <location>
        <begin position="95"/>
        <end position="105"/>
    </location>
</feature>
<comment type="caution">
    <text evidence="2">The sequence shown here is derived from an EMBL/GenBank/DDBJ whole genome shotgun (WGS) entry which is preliminary data.</text>
</comment>
<dbReference type="Gene3D" id="1.20.5.190">
    <property type="match status" value="1"/>
</dbReference>
<feature type="compositionally biased region" description="Basic and acidic residues" evidence="1">
    <location>
        <begin position="134"/>
        <end position="148"/>
    </location>
</feature>
<dbReference type="PROSITE" id="PS50096">
    <property type="entry name" value="IQ"/>
    <property type="match status" value="3"/>
</dbReference>
<feature type="compositionally biased region" description="Acidic residues" evidence="1">
    <location>
        <begin position="149"/>
        <end position="158"/>
    </location>
</feature>
<sequence>MQTLNQSGAKHPESAEGEQQANHQRSGEDAEERAAAEAATKIQATFRAYKVRKEVRLGGSSAGGSEANLSPTRTDPTMKEPEEENQLADIDLTDPSLNQAASKIQATFRGHKVRKSPLHQPKEHGDQQQQQEGKAGDQADDDASKELPDELEDMDLNDPDLAKAAVKIQATFRGYKTRAKPE</sequence>
<dbReference type="EMBL" id="JABSTV010001251">
    <property type="protein sequence ID" value="KAH7951723.1"/>
    <property type="molecule type" value="Genomic_DNA"/>
</dbReference>
<evidence type="ECO:0000256" key="1">
    <source>
        <dbReference type="SAM" id="MobiDB-lite"/>
    </source>
</evidence>
<accession>A0A9D4PRJ7</accession>
<dbReference type="CDD" id="cd23767">
    <property type="entry name" value="IQCD"/>
    <property type="match status" value="3"/>
</dbReference>
<name>A0A9D4PRJ7_RHISA</name>